<protein>
    <submittedName>
        <fullName evidence="2">Uncharacterized protein</fullName>
    </submittedName>
</protein>
<sequence>MGVAAPAGDGVEVGDVQMPERMQREQADSYPQRVAAMIGKRAAQRLIERAPAQPGVHDLAVHQVDHRNEFEA</sequence>
<comment type="caution">
    <text evidence="2">The sequence shown here is derived from an EMBL/GenBank/DDBJ whole genome shotgun (WGS) entry which is preliminary data.</text>
</comment>
<feature type="region of interest" description="Disordered" evidence="1">
    <location>
        <begin position="1"/>
        <end position="30"/>
    </location>
</feature>
<dbReference type="EMBL" id="MLJW01007894">
    <property type="protein sequence ID" value="OIQ64716.1"/>
    <property type="molecule type" value="Genomic_DNA"/>
</dbReference>
<dbReference type="AlphaFoldDB" id="A0A1J5PB66"/>
<gene>
    <name evidence="2" type="ORF">GALL_537320</name>
</gene>
<organism evidence="2">
    <name type="scientific">mine drainage metagenome</name>
    <dbReference type="NCBI Taxonomy" id="410659"/>
    <lineage>
        <taxon>unclassified sequences</taxon>
        <taxon>metagenomes</taxon>
        <taxon>ecological metagenomes</taxon>
    </lineage>
</organism>
<proteinExistence type="predicted"/>
<accession>A0A1J5PB66</accession>
<name>A0A1J5PB66_9ZZZZ</name>
<reference evidence="2" key="1">
    <citation type="submission" date="2016-10" db="EMBL/GenBank/DDBJ databases">
        <title>Sequence of Gallionella enrichment culture.</title>
        <authorList>
            <person name="Poehlein A."/>
            <person name="Muehling M."/>
            <person name="Daniel R."/>
        </authorList>
    </citation>
    <scope>NUCLEOTIDE SEQUENCE</scope>
</reference>
<evidence type="ECO:0000313" key="2">
    <source>
        <dbReference type="EMBL" id="OIQ64716.1"/>
    </source>
</evidence>
<evidence type="ECO:0000256" key="1">
    <source>
        <dbReference type="SAM" id="MobiDB-lite"/>
    </source>
</evidence>